<comment type="caution">
    <text evidence="3">The sequence shown here is derived from an EMBL/GenBank/DDBJ whole genome shotgun (WGS) entry which is preliminary data.</text>
</comment>
<reference evidence="3 4" key="1">
    <citation type="journal article" date="2017" name="Nat. Commun.">
        <title>In situ click chemistry generation of cyclooxygenase-2 inhibitors.</title>
        <authorList>
            <person name="Bhardwaj A."/>
            <person name="Kaur J."/>
            <person name="Wuest M."/>
            <person name="Wuest F."/>
        </authorList>
    </citation>
    <scope>NUCLEOTIDE SEQUENCE [LARGE SCALE GENOMIC DNA]</scope>
    <source>
        <strain evidence="3">S2_018_000_R2_106</strain>
    </source>
</reference>
<evidence type="ECO:0000313" key="4">
    <source>
        <dbReference type="Proteomes" id="UP000320948"/>
    </source>
</evidence>
<feature type="active site" description="Proton donor" evidence="1">
    <location>
        <position position="69"/>
    </location>
</feature>
<feature type="binding site" evidence="2">
    <location>
        <position position="155"/>
    </location>
    <ligand>
        <name>Fe cation</name>
        <dbReference type="ChEBI" id="CHEBI:24875"/>
        <label>2</label>
    </ligand>
</feature>
<keyword evidence="2" id="KW-0479">Metal-binding</keyword>
<dbReference type="PANTHER" id="PTHR36303:SF1">
    <property type="entry name" value="2',3'-CYCLIC-NUCLEOTIDE 2'-PHOSPHODIESTERASE"/>
    <property type="match status" value="1"/>
</dbReference>
<name>A0A6N4RB51_BLAVI</name>
<feature type="binding site" evidence="2">
    <location>
        <position position="39"/>
    </location>
    <ligand>
        <name>Fe cation</name>
        <dbReference type="ChEBI" id="CHEBI:24875"/>
        <label>2</label>
    </ligand>
</feature>
<protein>
    <submittedName>
        <fullName evidence="3">YmdB family metallophosphoesterase</fullName>
    </submittedName>
</protein>
<dbReference type="EMBL" id="VAFM01000002">
    <property type="protein sequence ID" value="TKW60481.1"/>
    <property type="molecule type" value="Genomic_DNA"/>
</dbReference>
<organism evidence="3 4">
    <name type="scientific">Blastochloris viridis</name>
    <name type="common">Rhodopseudomonas viridis</name>
    <dbReference type="NCBI Taxonomy" id="1079"/>
    <lineage>
        <taxon>Bacteria</taxon>
        <taxon>Pseudomonadati</taxon>
        <taxon>Pseudomonadota</taxon>
        <taxon>Alphaproteobacteria</taxon>
        <taxon>Hyphomicrobiales</taxon>
        <taxon>Blastochloridaceae</taxon>
        <taxon>Blastochloris</taxon>
    </lineage>
</organism>
<evidence type="ECO:0000256" key="1">
    <source>
        <dbReference type="PIRSR" id="PIRSR004789-50"/>
    </source>
</evidence>
<feature type="binding site" evidence="2">
    <location>
        <position position="40"/>
    </location>
    <ligand>
        <name>Fe cation</name>
        <dbReference type="ChEBI" id="CHEBI:24875"/>
        <label>1</label>
    </ligand>
</feature>
<accession>A0A6N4RB51</accession>
<feature type="binding site" evidence="2">
    <location>
        <position position="68"/>
    </location>
    <ligand>
        <name>Fe cation</name>
        <dbReference type="ChEBI" id="CHEBI:24875"/>
        <label>2</label>
    </ligand>
</feature>
<dbReference type="Gene3D" id="3.60.21.10">
    <property type="match status" value="1"/>
</dbReference>
<evidence type="ECO:0000256" key="2">
    <source>
        <dbReference type="PIRSR" id="PIRSR004789-51"/>
    </source>
</evidence>
<feature type="binding site" evidence="2">
    <location>
        <position position="39"/>
    </location>
    <ligand>
        <name>Fe cation</name>
        <dbReference type="ChEBI" id="CHEBI:24875"/>
        <label>1</label>
    </ligand>
</feature>
<dbReference type="Proteomes" id="UP000320948">
    <property type="component" value="Unassembled WGS sequence"/>
</dbReference>
<dbReference type="InterPro" id="IPR029052">
    <property type="entry name" value="Metallo-depent_PP-like"/>
</dbReference>
<dbReference type="Pfam" id="PF13277">
    <property type="entry name" value="YmdB"/>
    <property type="match status" value="1"/>
</dbReference>
<feature type="binding site" evidence="2">
    <location>
        <position position="182"/>
    </location>
    <ligand>
        <name>Fe cation</name>
        <dbReference type="ChEBI" id="CHEBI:24875"/>
        <label>1</label>
    </ligand>
</feature>
<sequence length="268" mass="28385">MKVLFLGDVVSVPGRKALKAHLPSLKEKHGLAAVVVNGENAAQNGKGLTASDAQEIFAAGADVITLGDHTFDQKGFDDFLATNPKIIRPYNYPPGTVGRGHVSVTLSNGKKLVVVNLQGRVFMRQLIDCPFRASTELQKQYVLGENCEALIVDIHAEATSEKCNMGAFWDGKASLVVGTHTHIPTSDTRVMPGGTAFQADAGMCGDYNSSLGVSYESALPSFTSAMRYRFEQVTGEATLSGVIVTIGDKGLATAVEPLRVGGCLQATL</sequence>
<dbReference type="PIRSF" id="PIRSF004789">
    <property type="entry name" value="DR1281"/>
    <property type="match status" value="1"/>
</dbReference>
<dbReference type="AlphaFoldDB" id="A0A6N4RB51"/>
<feature type="binding site" evidence="2">
    <location>
        <position position="8"/>
    </location>
    <ligand>
        <name>Fe cation</name>
        <dbReference type="ChEBI" id="CHEBI:24875"/>
        <label>1</label>
    </ligand>
</feature>
<dbReference type="SUPFAM" id="SSF56300">
    <property type="entry name" value="Metallo-dependent phosphatases"/>
    <property type="match status" value="1"/>
</dbReference>
<feature type="binding site" evidence="2">
    <location>
        <position position="180"/>
    </location>
    <ligand>
        <name>Fe cation</name>
        <dbReference type="ChEBI" id="CHEBI:24875"/>
        <label>2</label>
    </ligand>
</feature>
<dbReference type="GO" id="GO:0004113">
    <property type="term" value="F:2',3'-cyclic-nucleotide 3'-phosphodiesterase activity"/>
    <property type="evidence" value="ECO:0007669"/>
    <property type="project" value="TreeGrafter"/>
</dbReference>
<dbReference type="InterPro" id="IPR005235">
    <property type="entry name" value="YmdB-like"/>
</dbReference>
<evidence type="ECO:0000313" key="3">
    <source>
        <dbReference type="EMBL" id="TKW60481.1"/>
    </source>
</evidence>
<gene>
    <name evidence="3" type="ORF">DI628_06145</name>
</gene>
<dbReference type="GO" id="GO:0046872">
    <property type="term" value="F:metal ion binding"/>
    <property type="evidence" value="ECO:0007669"/>
    <property type="project" value="UniProtKB-KW"/>
</dbReference>
<proteinExistence type="predicted"/>
<dbReference type="PANTHER" id="PTHR36303">
    <property type="entry name" value="2',3'-CYCLIC-NUCLEOTIDE 2'-PHOSPHODIESTERASE"/>
    <property type="match status" value="1"/>
</dbReference>